<evidence type="ECO:0000313" key="2">
    <source>
        <dbReference type="Proteomes" id="UP001157006"/>
    </source>
</evidence>
<organism evidence="1 2">
    <name type="scientific">Vicia faba</name>
    <name type="common">Broad bean</name>
    <name type="synonym">Faba vulgaris</name>
    <dbReference type="NCBI Taxonomy" id="3906"/>
    <lineage>
        <taxon>Eukaryota</taxon>
        <taxon>Viridiplantae</taxon>
        <taxon>Streptophyta</taxon>
        <taxon>Embryophyta</taxon>
        <taxon>Tracheophyta</taxon>
        <taxon>Spermatophyta</taxon>
        <taxon>Magnoliopsida</taxon>
        <taxon>eudicotyledons</taxon>
        <taxon>Gunneridae</taxon>
        <taxon>Pentapetalae</taxon>
        <taxon>rosids</taxon>
        <taxon>fabids</taxon>
        <taxon>Fabales</taxon>
        <taxon>Fabaceae</taxon>
        <taxon>Papilionoideae</taxon>
        <taxon>50 kb inversion clade</taxon>
        <taxon>NPAAA clade</taxon>
        <taxon>Hologalegina</taxon>
        <taxon>IRL clade</taxon>
        <taxon>Fabeae</taxon>
        <taxon>Vicia</taxon>
    </lineage>
</organism>
<keyword evidence="2" id="KW-1185">Reference proteome</keyword>
<evidence type="ECO:0000313" key="1">
    <source>
        <dbReference type="EMBL" id="CAI8592094.1"/>
    </source>
</evidence>
<accession>A0AAV0Z1F8</accession>
<gene>
    <name evidence="1" type="ORF">VFH_I022320</name>
</gene>
<protein>
    <submittedName>
        <fullName evidence="1">Uncharacterized protein</fullName>
    </submittedName>
</protein>
<name>A0AAV0Z1F8_VICFA</name>
<dbReference type="AlphaFoldDB" id="A0AAV0Z1F8"/>
<sequence length="124" mass="13827">MTALPETHLLPSEPPNTSTPEILPVTTAQPNTNIAFPLTLAPKQRRCLSVRLAEVGDHHGISRLHNYLSCRWRISKESSRTSKAMTVTNLVNGIEDFGKGNYRRESIISSIWLAAEKICLDSEE</sequence>
<reference evidence="1 2" key="1">
    <citation type="submission" date="2023-01" db="EMBL/GenBank/DDBJ databases">
        <authorList>
            <person name="Kreplak J."/>
        </authorList>
    </citation>
    <scope>NUCLEOTIDE SEQUENCE [LARGE SCALE GENOMIC DNA]</scope>
</reference>
<dbReference type="Proteomes" id="UP001157006">
    <property type="component" value="Chromosome 1S"/>
</dbReference>
<proteinExistence type="predicted"/>
<dbReference type="EMBL" id="OX451735">
    <property type="protein sequence ID" value="CAI8592094.1"/>
    <property type="molecule type" value="Genomic_DNA"/>
</dbReference>